<name>A0A2R6AQ01_9ARCH</name>
<dbReference type="Gene3D" id="1.10.10.10">
    <property type="entry name" value="Winged helix-like DNA-binding domain superfamily/Winged helix DNA-binding domain"/>
    <property type="match status" value="1"/>
</dbReference>
<accession>A0A2R6AQ01</accession>
<protein>
    <submittedName>
        <fullName evidence="1">Uncharacterized protein</fullName>
    </submittedName>
</protein>
<evidence type="ECO:0000313" key="2">
    <source>
        <dbReference type="Proteomes" id="UP000240322"/>
    </source>
</evidence>
<gene>
    <name evidence="1" type="ORF">B9Q03_09350</name>
</gene>
<dbReference type="AlphaFoldDB" id="A0A2R6AQ01"/>
<dbReference type="InterPro" id="IPR036388">
    <property type="entry name" value="WH-like_DNA-bd_sf"/>
</dbReference>
<comment type="caution">
    <text evidence="1">The sequence shown here is derived from an EMBL/GenBank/DDBJ whole genome shotgun (WGS) entry which is preliminary data.</text>
</comment>
<proteinExistence type="predicted"/>
<dbReference type="Proteomes" id="UP000240322">
    <property type="component" value="Unassembled WGS sequence"/>
</dbReference>
<evidence type="ECO:0000313" key="1">
    <source>
        <dbReference type="EMBL" id="PSN88393.1"/>
    </source>
</evidence>
<dbReference type="Gene3D" id="3.40.50.10770">
    <property type="entry name" value="Hypothetical protein VC1899 like domain (Restriction endonuclease-like)"/>
    <property type="match status" value="1"/>
</dbReference>
<organism evidence="1 2">
    <name type="scientific">Candidatus Marsarchaeota G2 archaeon OSP_D</name>
    <dbReference type="NCBI Taxonomy" id="1978157"/>
    <lineage>
        <taxon>Archaea</taxon>
        <taxon>Candidatus Marsarchaeota</taxon>
        <taxon>Candidatus Marsarchaeota group 2</taxon>
    </lineage>
</organism>
<dbReference type="EMBL" id="NEXE01000122">
    <property type="protein sequence ID" value="PSN88393.1"/>
    <property type="molecule type" value="Genomic_DNA"/>
</dbReference>
<sequence length="234" mass="26819">MVLGSGDTPRYDVALKNKNRRKIISVLAQLGGEASFAQIEHASNIQGNTLVHNLAVLQRYNIINKPVKGKYGLRYKTPICYMFGPPNTYHVVYLGLLGRKEGRDIPETEVALKLLEKEGIMPKLVYVATTPQALQEWSELKPPYRWVTLYEDEIFDINSVKNRVRPQLENLIEDYVVILDCTSATKPATIALYELANQYLIPLIYVYEPIQRLTWLISKDELIQRIEIRISNTV</sequence>
<reference evidence="1 2" key="1">
    <citation type="submission" date="2017-04" db="EMBL/GenBank/DDBJ databases">
        <title>Novel microbial lineages endemic to geothermal iron-oxide mats fill important gaps in the evolutionary history of Archaea.</title>
        <authorList>
            <person name="Jay Z.J."/>
            <person name="Beam J.P."/>
            <person name="Dlakic M."/>
            <person name="Rusch D.B."/>
            <person name="Kozubal M.A."/>
            <person name="Inskeep W.P."/>
        </authorList>
    </citation>
    <scope>NUCLEOTIDE SEQUENCE [LARGE SCALE GENOMIC DNA]</scope>
    <source>
        <strain evidence="1">OSP_D</strain>
    </source>
</reference>
<dbReference type="SUPFAM" id="SSF46785">
    <property type="entry name" value="Winged helix' DNA-binding domain"/>
    <property type="match status" value="1"/>
</dbReference>
<dbReference type="InterPro" id="IPR036390">
    <property type="entry name" value="WH_DNA-bd_sf"/>
</dbReference>